<dbReference type="Proteomes" id="UP000830835">
    <property type="component" value="Unassembled WGS sequence"/>
</dbReference>
<feature type="region of interest" description="Disordered" evidence="1">
    <location>
        <begin position="202"/>
        <end position="224"/>
    </location>
</feature>
<evidence type="ECO:0000313" key="2">
    <source>
        <dbReference type="EMBL" id="MCJ2541510.1"/>
    </source>
</evidence>
<evidence type="ECO:0000256" key="1">
    <source>
        <dbReference type="SAM" id="MobiDB-lite"/>
    </source>
</evidence>
<reference evidence="2" key="1">
    <citation type="submission" date="2021-02" db="EMBL/GenBank/DDBJ databases">
        <title>The CRISPR/cas machinery reduction and long-range gene transfer in the hot spring cyanobacterium Synechococcus.</title>
        <authorList>
            <person name="Dvorak P."/>
            <person name="Jahodarova E."/>
            <person name="Hasler P."/>
            <person name="Poulickova A."/>
        </authorList>
    </citation>
    <scope>NUCLEOTIDE SEQUENCE</scope>
    <source>
        <strain evidence="2">Rupite</strain>
    </source>
</reference>
<dbReference type="RefSeq" id="WP_244348530.1">
    <property type="nucleotide sequence ID" value="NZ_JAFIRA010000001.1"/>
</dbReference>
<proteinExistence type="predicted"/>
<accession>A0ABT0C821</accession>
<keyword evidence="3" id="KW-1185">Reference proteome</keyword>
<protein>
    <submittedName>
        <fullName evidence="2">DUF3318 domain-containing protein</fullName>
    </submittedName>
</protein>
<comment type="caution">
    <text evidence="2">The sequence shown here is derived from an EMBL/GenBank/DDBJ whole genome shotgun (WGS) entry which is preliminary data.</text>
</comment>
<organism evidence="2 3">
    <name type="scientific">Thermostichus vulcanus str. 'Rupite'</name>
    <dbReference type="NCBI Taxonomy" id="2813851"/>
    <lineage>
        <taxon>Bacteria</taxon>
        <taxon>Bacillati</taxon>
        <taxon>Cyanobacteriota</taxon>
        <taxon>Cyanophyceae</taxon>
        <taxon>Thermostichales</taxon>
        <taxon>Thermostichaceae</taxon>
        <taxon>Thermostichus</taxon>
    </lineage>
</organism>
<gene>
    <name evidence="2" type="ORF">JX360_01080</name>
</gene>
<dbReference type="EMBL" id="JAFIRA010000001">
    <property type="protein sequence ID" value="MCJ2541510.1"/>
    <property type="molecule type" value="Genomic_DNA"/>
</dbReference>
<dbReference type="Pfam" id="PF11780">
    <property type="entry name" value="DUF3318"/>
    <property type="match status" value="1"/>
</dbReference>
<feature type="compositionally biased region" description="Polar residues" evidence="1">
    <location>
        <begin position="212"/>
        <end position="224"/>
    </location>
</feature>
<dbReference type="InterPro" id="IPR021751">
    <property type="entry name" value="DUF3318"/>
</dbReference>
<name>A0ABT0C821_THEVL</name>
<sequence>MYTISEFDRLIQFLPVEIRPEVQIEIGTPDQSRIVQPLWRFPWQKYSRFAIDLSRWQKLSSDQQKIYFLREAVMATELALGDNWSALLLYPALIGAGSMGILVELQMGDNLGVGLAAGLAASAVFLLRKAEKGQKPQVAADEFAVRYASQNGYTSEQAASILLSALQQVAMMEDRVKNDYDTTMRRRNLEFLAQRGLGTGTLTINPKYRNKGQGSNPNPNPYQR</sequence>
<evidence type="ECO:0000313" key="3">
    <source>
        <dbReference type="Proteomes" id="UP000830835"/>
    </source>
</evidence>